<dbReference type="Proteomes" id="UP001151752">
    <property type="component" value="Chromosome 2"/>
</dbReference>
<protein>
    <submittedName>
        <fullName evidence="1">Uncharacterized protein</fullName>
    </submittedName>
</protein>
<reference evidence="1" key="2">
    <citation type="journal article" date="2023" name="Int. J. Mol. Sci.">
        <title>De Novo Assembly and Annotation of 11 Diverse Shrub Willow (Salix) Genomes Reveals Novel Gene Organization in Sex-Linked Regions.</title>
        <authorList>
            <person name="Hyden B."/>
            <person name="Feng K."/>
            <person name="Yates T.B."/>
            <person name="Jawdy S."/>
            <person name="Cereghino C."/>
            <person name="Smart L.B."/>
            <person name="Muchero W."/>
        </authorList>
    </citation>
    <scope>NUCLEOTIDE SEQUENCE</scope>
    <source>
        <tissue evidence="1">Shoot tip</tissue>
    </source>
</reference>
<reference evidence="1" key="1">
    <citation type="submission" date="2022-11" db="EMBL/GenBank/DDBJ databases">
        <authorList>
            <person name="Hyden B.L."/>
            <person name="Feng K."/>
            <person name="Yates T."/>
            <person name="Jawdy S."/>
            <person name="Smart L.B."/>
            <person name="Muchero W."/>
        </authorList>
    </citation>
    <scope>NUCLEOTIDE SEQUENCE</scope>
    <source>
        <tissue evidence="1">Shoot tip</tissue>
    </source>
</reference>
<evidence type="ECO:0000313" key="2">
    <source>
        <dbReference type="Proteomes" id="UP001151752"/>
    </source>
</evidence>
<dbReference type="AlphaFoldDB" id="A0A9Q0TCC4"/>
<dbReference type="EMBL" id="JAPFFM010000015">
    <property type="protein sequence ID" value="KAJ6708570.1"/>
    <property type="molecule type" value="Genomic_DNA"/>
</dbReference>
<evidence type="ECO:0000313" key="1">
    <source>
        <dbReference type="EMBL" id="KAJ6708570.1"/>
    </source>
</evidence>
<organism evidence="1 2">
    <name type="scientific">Salix koriyanagi</name>
    <dbReference type="NCBI Taxonomy" id="2511006"/>
    <lineage>
        <taxon>Eukaryota</taxon>
        <taxon>Viridiplantae</taxon>
        <taxon>Streptophyta</taxon>
        <taxon>Embryophyta</taxon>
        <taxon>Tracheophyta</taxon>
        <taxon>Spermatophyta</taxon>
        <taxon>Magnoliopsida</taxon>
        <taxon>eudicotyledons</taxon>
        <taxon>Gunneridae</taxon>
        <taxon>Pentapetalae</taxon>
        <taxon>rosids</taxon>
        <taxon>fabids</taxon>
        <taxon>Malpighiales</taxon>
        <taxon>Salicaceae</taxon>
        <taxon>Saliceae</taxon>
        <taxon>Salix</taxon>
    </lineage>
</organism>
<sequence>MGHWLNFKCSFCRLQCWCLLEYRQNHLNSRNSLYCLLHALHLLINLCCQANETMDRLATAFQLDWVHVLCNYSLFFTSPSSLVRGYS</sequence>
<proteinExistence type="predicted"/>
<accession>A0A9Q0TCC4</accession>
<name>A0A9Q0TCC4_9ROSI</name>
<keyword evidence="2" id="KW-1185">Reference proteome</keyword>
<gene>
    <name evidence="1" type="ORF">OIU74_009808</name>
</gene>
<comment type="caution">
    <text evidence="1">The sequence shown here is derived from an EMBL/GenBank/DDBJ whole genome shotgun (WGS) entry which is preliminary data.</text>
</comment>